<reference evidence="2" key="1">
    <citation type="submission" date="2020-01" db="EMBL/GenBank/DDBJ databases">
        <authorList>
            <consortium name="DOE Joint Genome Institute"/>
            <person name="Haridas S."/>
            <person name="Albert R."/>
            <person name="Binder M."/>
            <person name="Bloem J."/>
            <person name="Labutti K."/>
            <person name="Salamov A."/>
            <person name="Andreopoulos B."/>
            <person name="Baker S.E."/>
            <person name="Barry K."/>
            <person name="Bills G."/>
            <person name="Bluhm B.H."/>
            <person name="Cannon C."/>
            <person name="Castanera R."/>
            <person name="Culley D.E."/>
            <person name="Daum C."/>
            <person name="Ezra D."/>
            <person name="Gonzalez J.B."/>
            <person name="Henrissat B."/>
            <person name="Kuo A."/>
            <person name="Liang C."/>
            <person name="Lipzen A."/>
            <person name="Lutzoni F."/>
            <person name="Magnuson J."/>
            <person name="Mondo S."/>
            <person name="Nolan M."/>
            <person name="Ohm R."/>
            <person name="Pangilinan J."/>
            <person name="Park H.-J."/>
            <person name="Ramirez L."/>
            <person name="Alfaro M."/>
            <person name="Sun H."/>
            <person name="Tritt A."/>
            <person name="Yoshinaga Y."/>
            <person name="Zwiers L.-H."/>
            <person name="Turgeon B.G."/>
            <person name="Goodwin S.B."/>
            <person name="Spatafora J.W."/>
            <person name="Crous P.W."/>
            <person name="Grigoriev I.V."/>
        </authorList>
    </citation>
    <scope>NUCLEOTIDE SEQUENCE</scope>
    <source>
        <strain evidence="2">CBS 394.84</strain>
    </source>
</reference>
<feature type="chain" id="PRO_5040267861" evidence="1">
    <location>
        <begin position="25"/>
        <end position="290"/>
    </location>
</feature>
<accession>A0A9P4L8M7</accession>
<dbReference type="GeneID" id="63855121"/>
<dbReference type="Proteomes" id="UP000800039">
    <property type="component" value="Unassembled WGS sequence"/>
</dbReference>
<dbReference type="AlphaFoldDB" id="A0A9P4L8M7"/>
<keyword evidence="1" id="KW-0732">Signal</keyword>
<gene>
    <name evidence="2" type="ORF">K460DRAFT_417343</name>
</gene>
<comment type="caution">
    <text evidence="2">The sequence shown here is derived from an EMBL/GenBank/DDBJ whole genome shotgun (WGS) entry which is preliminary data.</text>
</comment>
<dbReference type="RefSeq" id="XP_040788778.1">
    <property type="nucleotide sequence ID" value="XM_040937871.1"/>
</dbReference>
<protein>
    <submittedName>
        <fullName evidence="2">Uncharacterized protein</fullName>
    </submittedName>
</protein>
<evidence type="ECO:0000313" key="3">
    <source>
        <dbReference type="Proteomes" id="UP000800039"/>
    </source>
</evidence>
<organism evidence="2 3">
    <name type="scientific">Cucurbitaria berberidis CBS 394.84</name>
    <dbReference type="NCBI Taxonomy" id="1168544"/>
    <lineage>
        <taxon>Eukaryota</taxon>
        <taxon>Fungi</taxon>
        <taxon>Dikarya</taxon>
        <taxon>Ascomycota</taxon>
        <taxon>Pezizomycotina</taxon>
        <taxon>Dothideomycetes</taxon>
        <taxon>Pleosporomycetidae</taxon>
        <taxon>Pleosporales</taxon>
        <taxon>Pleosporineae</taxon>
        <taxon>Cucurbitariaceae</taxon>
        <taxon>Cucurbitaria</taxon>
    </lineage>
</organism>
<keyword evidence="3" id="KW-1185">Reference proteome</keyword>
<sequence>MVPLRNCLFLALVAFFGLLGLTLATPTETGTISVPTDATTSAPLCDISLFVGPPIMSVATTTTTTAIAPTTTVYFHDGPGGLKAEPTPAPLDFFCDPDSWRKSSVIDCFGTFKTLPISYNIISKREFKVFMANQPMTGQFFGDSESYGPLIKMATNRDEMTDEGVLCEALMRFEGNTPQGRKCWGTVEKHASLFWYRLISWEDYEKCMADFSSPYSCPRKDLSPAPVATTWPLSFQTTPISTNTVITVPTSAIPTQTSMWMSPASPTAFVTRTVGQKPEPTNAPPWTSEL</sequence>
<evidence type="ECO:0000313" key="2">
    <source>
        <dbReference type="EMBL" id="KAF1846215.1"/>
    </source>
</evidence>
<dbReference type="EMBL" id="ML976616">
    <property type="protein sequence ID" value="KAF1846215.1"/>
    <property type="molecule type" value="Genomic_DNA"/>
</dbReference>
<evidence type="ECO:0000256" key="1">
    <source>
        <dbReference type="SAM" id="SignalP"/>
    </source>
</evidence>
<name>A0A9P4L8M7_9PLEO</name>
<proteinExistence type="predicted"/>
<feature type="signal peptide" evidence="1">
    <location>
        <begin position="1"/>
        <end position="24"/>
    </location>
</feature>